<gene>
    <name evidence="2" type="ORF">EUX55_00295</name>
</gene>
<comment type="caution">
    <text evidence="2">The sequence shown here is derived from an EMBL/GenBank/DDBJ whole genome shotgun (WGS) entry which is preliminary data.</text>
</comment>
<keyword evidence="1" id="KW-0472">Membrane</keyword>
<dbReference type="Proteomes" id="UP000317926">
    <property type="component" value="Unassembled WGS sequence"/>
</dbReference>
<keyword evidence="1" id="KW-0812">Transmembrane</keyword>
<proteinExistence type="predicted"/>
<reference evidence="2 3" key="1">
    <citation type="submission" date="2019-01" db="EMBL/GenBank/DDBJ databases">
        <title>Comparative genomic analysis identifies haemin-independent Haemophilus haemolyticus: a formal re-classification of Haemophilus intermedius.</title>
        <authorList>
            <person name="Harris T.M."/>
            <person name="Price E.P."/>
            <person name="Sarovich D.S."/>
            <person name="Norskov-Lauritsen N."/>
            <person name="Beissbarth J."/>
            <person name="Chang A.B."/>
            <person name="Smith-Vaughan H.C."/>
        </authorList>
    </citation>
    <scope>NUCLEOTIDE SEQUENCE [LARGE SCALE GENOMIC DNA]</scope>
    <source>
        <strain evidence="2 3">PN24</strain>
    </source>
</reference>
<dbReference type="RefSeq" id="WP_140518389.1">
    <property type="nucleotide sequence ID" value="NZ_JACBKC010000001.1"/>
</dbReference>
<dbReference type="EMBL" id="SDPK01000001">
    <property type="protein sequence ID" value="TPH02538.1"/>
    <property type="molecule type" value="Genomic_DNA"/>
</dbReference>
<feature type="transmembrane region" description="Helical" evidence="1">
    <location>
        <begin position="6"/>
        <end position="24"/>
    </location>
</feature>
<evidence type="ECO:0000256" key="1">
    <source>
        <dbReference type="SAM" id="Phobius"/>
    </source>
</evidence>
<evidence type="ECO:0000313" key="2">
    <source>
        <dbReference type="EMBL" id="TPH02538.1"/>
    </source>
</evidence>
<accession>A0A502JRV4</accession>
<evidence type="ECO:0000313" key="3">
    <source>
        <dbReference type="Proteomes" id="UP000317926"/>
    </source>
</evidence>
<organism evidence="2 3">
    <name type="scientific">Haemophilus haemolyticus</name>
    <dbReference type="NCBI Taxonomy" id="726"/>
    <lineage>
        <taxon>Bacteria</taxon>
        <taxon>Pseudomonadati</taxon>
        <taxon>Pseudomonadota</taxon>
        <taxon>Gammaproteobacteria</taxon>
        <taxon>Pasteurellales</taxon>
        <taxon>Pasteurellaceae</taxon>
        <taxon>Haemophilus</taxon>
    </lineage>
</organism>
<sequence length="395" mass="45014">MKKFALGIGIVILAIFSFLYIQLYREQSSIGEQLAQQNIAVQSVNLSLFPPALSLEKVQSQQFSVQKIESQFNLLPLFYGNINLSSLQLKQLKLSNNVQNLADIKMHFSALSLTQLLTKKIILNGNNQISIKLEKPFYGKNKTFDFTFTKANIDLSNEKLSLIQFVNAKLNNQSLGYIEAHGDFNKPLKRLVTYIKPQCDNNCLAVVNYQSVGDQSMINFSGKEFPVKPLLSLLSFPESLSGYTDFKINLGFKNSEITQGKFNFQAKNGEIIGINLLDIVSQYFPINYSNDLLANKELNTQFEQFQIQFSLLKDQLNAEKFELKTPTLLGSGTGVVSLNQMQCDINLTVRSTNKNYQNLILPIRFFGDCYSPQYKFNFTREFRHQLIDIIKEKLH</sequence>
<evidence type="ECO:0008006" key="4">
    <source>
        <dbReference type="Google" id="ProtNLM"/>
    </source>
</evidence>
<protein>
    <recommendedName>
        <fullName evidence="4">Assembly protein</fullName>
    </recommendedName>
</protein>
<keyword evidence="1" id="KW-1133">Transmembrane helix</keyword>
<name>A0A502JRV4_HAEHA</name>
<dbReference type="AlphaFoldDB" id="A0A502JRV4"/>